<dbReference type="GeneID" id="20252029"/>
<keyword evidence="5" id="KW-0732">Signal</keyword>
<dbReference type="EMBL" id="KB201890">
    <property type="protein sequence ID" value="ESO93700.1"/>
    <property type="molecule type" value="Genomic_DNA"/>
</dbReference>
<dbReference type="OMA" id="KIVVYVM"/>
<dbReference type="PRINTS" id="PR00205">
    <property type="entry name" value="CADHERIN"/>
</dbReference>
<feature type="domain" description="Cadherin" evidence="14">
    <location>
        <begin position="340"/>
        <end position="443"/>
    </location>
</feature>
<evidence type="ECO:0000313" key="15">
    <source>
        <dbReference type="EMBL" id="ESO93700.1"/>
    </source>
</evidence>
<evidence type="ECO:0000256" key="2">
    <source>
        <dbReference type="ARBA" id="ARBA00022475"/>
    </source>
</evidence>
<dbReference type="PROSITE" id="PS00232">
    <property type="entry name" value="CADHERIN_1"/>
    <property type="match status" value="4"/>
</dbReference>
<evidence type="ECO:0000256" key="12">
    <source>
        <dbReference type="ARBA" id="ARBA00023180"/>
    </source>
</evidence>
<dbReference type="FunFam" id="2.60.40.60:FF:000020">
    <property type="entry name" value="Dachsous cadherin-related 1b"/>
    <property type="match status" value="1"/>
</dbReference>
<evidence type="ECO:0000256" key="1">
    <source>
        <dbReference type="ARBA" id="ARBA00004251"/>
    </source>
</evidence>
<feature type="non-terminal residue" evidence="15">
    <location>
        <position position="633"/>
    </location>
</feature>
<dbReference type="AlphaFoldDB" id="V4AEV9"/>
<keyword evidence="10" id="KW-0472">Membrane</keyword>
<keyword evidence="16" id="KW-1185">Reference proteome</keyword>
<protein>
    <recommendedName>
        <fullName evidence="14">Cadherin domain-containing protein</fullName>
    </recommendedName>
</protein>
<dbReference type="STRING" id="225164.V4AEV9"/>
<feature type="domain" description="Cadherin" evidence="14">
    <location>
        <begin position="553"/>
        <end position="633"/>
    </location>
</feature>
<keyword evidence="6" id="KW-0677">Repeat</keyword>
<dbReference type="GO" id="GO:0005886">
    <property type="term" value="C:plasma membrane"/>
    <property type="evidence" value="ECO:0007669"/>
    <property type="project" value="UniProtKB-SubCell"/>
</dbReference>
<dbReference type="FunFam" id="2.60.40.60:FF:000092">
    <property type="entry name" value="Protocadherin 8"/>
    <property type="match status" value="1"/>
</dbReference>
<dbReference type="InterPro" id="IPR015919">
    <property type="entry name" value="Cadherin-like_sf"/>
</dbReference>
<gene>
    <name evidence="15" type="ORF">LOTGIDRAFT_71703</name>
</gene>
<sequence length="633" mass="70226">IILEDINDNTPTFQETEVNITLAESVDESQEILLDGARDPDVGLNTVQSYELVPDNGMFELNVMNNQDGQADLGLIVKHQLDRETKSTFNVEIIAKDGGTPPKTGTARIQIFVQDVNDNPPQFVSKLFEETVKESVPLFAPILRLVATDSDSGVNSELSYSFTSRTPASIKEYIKIDEATGDVIPIKQFDYESENLFRFFVQVDDKGTPSKKDQAEVKIFIEDVNDNGPTVNINLPPSGTQLLEDADIGSFIAHVSVSDNDAGSNGAISCNIPDGHFLLNKFSDSSYNYKIVLKESLDFEKSAKHLINVTCHDEGVPVKYGSSSFTLTVSDVNDNRPVFQNPEYILTFMENNNVGDTVFKISADDKDSGLNAKVSYEKLDDPDMLFSLESNTGLVKANKIFDREITKSATFKVRAKDFGNPPLTSTVNVLVLIGDENDNAPKFSQPHFSYSVLENKPIGTSISMLNVTDLDSDANSKLLFTLTGNPRVEDYFSIDSTTGLIRTAKVFNREKESKFEMSIHVEDAGNRNFKDDTEVTIYILDENDNNPIINYPNANNNTIYVPYTKPAGTIAAIIEAHDLDIDDNGELTYNIQQGNKNKVFFMNPRSGEIVISRTLSLEDSMEYRLMIAVQDNG</sequence>
<keyword evidence="8" id="KW-0130">Cell adhesion</keyword>
<feature type="domain" description="Cadherin" evidence="14">
    <location>
        <begin position="444"/>
        <end position="549"/>
    </location>
</feature>
<accession>V4AEV9</accession>
<dbReference type="PANTHER" id="PTHR24028:SF146">
    <property type="entry name" value="CADHERIN 96CB, ISOFORM D-RELATED"/>
    <property type="match status" value="1"/>
</dbReference>
<keyword evidence="12" id="KW-0325">Glycoprotein</keyword>
<dbReference type="PROSITE" id="PS50268">
    <property type="entry name" value="CADHERIN_2"/>
    <property type="match status" value="6"/>
</dbReference>
<dbReference type="Proteomes" id="UP000030746">
    <property type="component" value="Unassembled WGS sequence"/>
</dbReference>
<reference evidence="15 16" key="1">
    <citation type="journal article" date="2013" name="Nature">
        <title>Insights into bilaterian evolution from three spiralian genomes.</title>
        <authorList>
            <person name="Simakov O."/>
            <person name="Marletaz F."/>
            <person name="Cho S.J."/>
            <person name="Edsinger-Gonzales E."/>
            <person name="Havlak P."/>
            <person name="Hellsten U."/>
            <person name="Kuo D.H."/>
            <person name="Larsson T."/>
            <person name="Lv J."/>
            <person name="Arendt D."/>
            <person name="Savage R."/>
            <person name="Osoegawa K."/>
            <person name="de Jong P."/>
            <person name="Grimwood J."/>
            <person name="Chapman J.A."/>
            <person name="Shapiro H."/>
            <person name="Aerts A."/>
            <person name="Otillar R.P."/>
            <person name="Terry A.Y."/>
            <person name="Boore J.L."/>
            <person name="Grigoriev I.V."/>
            <person name="Lindberg D.R."/>
            <person name="Seaver E.C."/>
            <person name="Weisblat D.A."/>
            <person name="Putnam N.H."/>
            <person name="Rokhsar D.S."/>
        </authorList>
    </citation>
    <scope>NUCLEOTIDE SEQUENCE [LARGE SCALE GENOMIC DNA]</scope>
</reference>
<evidence type="ECO:0000256" key="4">
    <source>
        <dbReference type="ARBA" id="ARBA00022692"/>
    </source>
</evidence>
<dbReference type="InterPro" id="IPR002126">
    <property type="entry name" value="Cadherin-like_dom"/>
</dbReference>
<keyword evidence="2" id="KW-1003">Cell membrane</keyword>
<keyword evidence="4" id="KW-0812">Transmembrane</keyword>
<dbReference type="GO" id="GO:0007156">
    <property type="term" value="P:homophilic cell adhesion via plasma membrane adhesion molecules"/>
    <property type="evidence" value="ECO:0007669"/>
    <property type="project" value="InterPro"/>
</dbReference>
<dbReference type="InterPro" id="IPR020894">
    <property type="entry name" value="Cadherin_CS"/>
</dbReference>
<evidence type="ECO:0000259" key="14">
    <source>
        <dbReference type="PROSITE" id="PS50268"/>
    </source>
</evidence>
<name>V4AEV9_LOTGI</name>
<dbReference type="InterPro" id="IPR050174">
    <property type="entry name" value="Protocadherin/Cadherin-CA"/>
</dbReference>
<evidence type="ECO:0000256" key="5">
    <source>
        <dbReference type="ARBA" id="ARBA00022729"/>
    </source>
</evidence>
<dbReference type="Pfam" id="PF00028">
    <property type="entry name" value="Cadherin"/>
    <property type="match status" value="6"/>
</dbReference>
<dbReference type="Gene3D" id="2.60.40.60">
    <property type="entry name" value="Cadherins"/>
    <property type="match status" value="6"/>
</dbReference>
<organism evidence="15 16">
    <name type="scientific">Lottia gigantea</name>
    <name type="common">Giant owl limpet</name>
    <dbReference type="NCBI Taxonomy" id="225164"/>
    <lineage>
        <taxon>Eukaryota</taxon>
        <taxon>Metazoa</taxon>
        <taxon>Spiralia</taxon>
        <taxon>Lophotrochozoa</taxon>
        <taxon>Mollusca</taxon>
        <taxon>Gastropoda</taxon>
        <taxon>Patellogastropoda</taxon>
        <taxon>Lottioidea</taxon>
        <taxon>Lottiidae</taxon>
        <taxon>Lottia</taxon>
    </lineage>
</organism>
<keyword evidence="3" id="KW-0245">EGF-like domain</keyword>
<comment type="subcellular location">
    <subcellularLocation>
        <location evidence="1">Cell membrane</location>
        <topology evidence="1">Single-pass type I membrane protein</topology>
    </subcellularLocation>
</comment>
<feature type="domain" description="Cadherin" evidence="14">
    <location>
        <begin position="124"/>
        <end position="231"/>
    </location>
</feature>
<evidence type="ECO:0000256" key="6">
    <source>
        <dbReference type="ARBA" id="ARBA00022737"/>
    </source>
</evidence>
<dbReference type="CTD" id="20252029"/>
<evidence type="ECO:0000256" key="3">
    <source>
        <dbReference type="ARBA" id="ARBA00022536"/>
    </source>
</evidence>
<dbReference type="FunFam" id="2.60.40.60:FF:000002">
    <property type="entry name" value="Protocadherin alpha 2"/>
    <property type="match status" value="1"/>
</dbReference>
<keyword evidence="9" id="KW-1133">Transmembrane helix</keyword>
<evidence type="ECO:0000313" key="16">
    <source>
        <dbReference type="Proteomes" id="UP000030746"/>
    </source>
</evidence>
<dbReference type="GO" id="GO:0005509">
    <property type="term" value="F:calcium ion binding"/>
    <property type="evidence" value="ECO:0007669"/>
    <property type="project" value="UniProtKB-UniRule"/>
</dbReference>
<dbReference type="RefSeq" id="XP_009055268.1">
    <property type="nucleotide sequence ID" value="XM_009057020.1"/>
</dbReference>
<feature type="domain" description="Cadherin" evidence="14">
    <location>
        <begin position="14"/>
        <end position="123"/>
    </location>
</feature>
<dbReference type="KEGG" id="lgi:LOTGIDRAFT_71703"/>
<dbReference type="CDD" id="cd11304">
    <property type="entry name" value="Cadherin_repeat"/>
    <property type="match status" value="6"/>
</dbReference>
<dbReference type="SMART" id="SM00112">
    <property type="entry name" value="CA"/>
    <property type="match status" value="6"/>
</dbReference>
<dbReference type="OrthoDB" id="6252479at2759"/>
<evidence type="ECO:0000256" key="7">
    <source>
        <dbReference type="ARBA" id="ARBA00022837"/>
    </source>
</evidence>
<evidence type="ECO:0000256" key="9">
    <source>
        <dbReference type="ARBA" id="ARBA00022989"/>
    </source>
</evidence>
<keyword evidence="7 13" id="KW-0106">Calcium</keyword>
<keyword evidence="11" id="KW-1015">Disulfide bond</keyword>
<evidence type="ECO:0000256" key="11">
    <source>
        <dbReference type="ARBA" id="ARBA00023157"/>
    </source>
</evidence>
<dbReference type="FunFam" id="2.60.40.60:FF:000007">
    <property type="entry name" value="Protocadherin alpha 2"/>
    <property type="match status" value="1"/>
</dbReference>
<dbReference type="HOGENOM" id="CLU_006480_5_1_1"/>
<dbReference type="SUPFAM" id="SSF49313">
    <property type="entry name" value="Cadherin-like"/>
    <property type="match status" value="6"/>
</dbReference>
<evidence type="ECO:0000256" key="8">
    <source>
        <dbReference type="ARBA" id="ARBA00022889"/>
    </source>
</evidence>
<dbReference type="PANTHER" id="PTHR24028">
    <property type="entry name" value="CADHERIN-87A"/>
    <property type="match status" value="1"/>
</dbReference>
<evidence type="ECO:0000256" key="13">
    <source>
        <dbReference type="PROSITE-ProRule" id="PRU00043"/>
    </source>
</evidence>
<feature type="non-terminal residue" evidence="15">
    <location>
        <position position="1"/>
    </location>
</feature>
<dbReference type="FunFam" id="2.60.40.60:FF:000037">
    <property type="entry name" value="FAT atypical cadherin 1"/>
    <property type="match status" value="1"/>
</dbReference>
<feature type="domain" description="Cadherin" evidence="14">
    <location>
        <begin position="234"/>
        <end position="339"/>
    </location>
</feature>
<proteinExistence type="predicted"/>
<evidence type="ECO:0000256" key="10">
    <source>
        <dbReference type="ARBA" id="ARBA00023136"/>
    </source>
</evidence>